<gene>
    <name evidence="2" type="ORF">SAM23877_4034</name>
</gene>
<evidence type="ECO:0000259" key="1">
    <source>
        <dbReference type="Pfam" id="PF13592"/>
    </source>
</evidence>
<organism evidence="2 3">
    <name type="scientific">Streptomyces ambofaciens (strain ATCC 23877 / 3486 / DSM 40053 / JCM 4204 / NBRC 12836 / NRRL B-2516)</name>
    <dbReference type="NCBI Taxonomy" id="278992"/>
    <lineage>
        <taxon>Bacteria</taxon>
        <taxon>Bacillati</taxon>
        <taxon>Actinomycetota</taxon>
        <taxon>Actinomycetes</taxon>
        <taxon>Kitasatosporales</taxon>
        <taxon>Streptomycetaceae</taxon>
        <taxon>Streptomyces</taxon>
    </lineage>
</organism>
<accession>A0A0K2AVP3</accession>
<dbReference type="Proteomes" id="UP000061018">
    <property type="component" value="Chromosome"/>
</dbReference>
<evidence type="ECO:0000313" key="3">
    <source>
        <dbReference type="Proteomes" id="UP000061018"/>
    </source>
</evidence>
<feature type="domain" description="Winged helix-turn helix" evidence="1">
    <location>
        <begin position="3"/>
        <end position="50"/>
    </location>
</feature>
<protein>
    <submittedName>
        <fullName evidence="2">Transposase</fullName>
    </submittedName>
</protein>
<dbReference type="AlphaFoldDB" id="A0A0K2AVP3"/>
<name>A0A0K2AVP3_STRA7</name>
<dbReference type="EMBL" id="CP012382">
    <property type="protein sequence ID" value="AKZ57079.1"/>
    <property type="molecule type" value="Genomic_DNA"/>
</dbReference>
<sequence length="75" mass="8568">MKTVIGRRFHLTYTIQGVRKLLIRNGWSCQVPARRAMERNDDAVAGWVKEVWPCAEDSRRPVEPGSCSRTKPDSP</sequence>
<reference evidence="3" key="1">
    <citation type="journal article" date="2015" name="J. Biotechnol.">
        <title>Complete genome sequence of Streptomyces ambofaciens ATCC 23877, the spiramycin producer.</title>
        <authorList>
            <person name="Thibessard A."/>
            <person name="Haas D."/>
            <person name="Gerbaud C."/>
            <person name="Aigle B."/>
            <person name="Lautru S."/>
            <person name="Pernodet J.L."/>
            <person name="Leblond P."/>
        </authorList>
    </citation>
    <scope>NUCLEOTIDE SEQUENCE [LARGE SCALE GENOMIC DNA]</scope>
    <source>
        <strain evidence="3">ATCC 23877 / 3486 / DSM 40053 / JCM 4204 / NBRC 12836 / NRRL B-2516</strain>
    </source>
</reference>
<dbReference type="KEGG" id="samb:SAM23877_4034"/>
<proteinExistence type="predicted"/>
<dbReference type="Pfam" id="PF13592">
    <property type="entry name" value="HTH_33"/>
    <property type="match status" value="1"/>
</dbReference>
<dbReference type="InterPro" id="IPR025959">
    <property type="entry name" value="Winged_HTH_dom"/>
</dbReference>
<evidence type="ECO:0000313" key="2">
    <source>
        <dbReference type="EMBL" id="AKZ57079.1"/>
    </source>
</evidence>